<feature type="chain" id="PRO_5043045978" evidence="1">
    <location>
        <begin position="22"/>
        <end position="242"/>
    </location>
</feature>
<evidence type="ECO:0000313" key="2">
    <source>
        <dbReference type="EMBL" id="WOO41037.1"/>
    </source>
</evidence>
<keyword evidence="1" id="KW-0732">Signal</keyword>
<protein>
    <submittedName>
        <fullName evidence="2">Uncharacterized protein</fullName>
    </submittedName>
</protein>
<dbReference type="AlphaFoldDB" id="A0AAQ3L9B8"/>
<dbReference type="KEGG" id="puo:RZN69_20650"/>
<evidence type="ECO:0000256" key="1">
    <source>
        <dbReference type="SAM" id="SignalP"/>
    </source>
</evidence>
<name>A0AAQ3L9B8_9BACT</name>
<dbReference type="RefSeq" id="WP_317833370.1">
    <property type="nucleotide sequence ID" value="NZ_CP136920.1"/>
</dbReference>
<organism evidence="2 3">
    <name type="scientific">Rubellicoccus peritrichatus</name>
    <dbReference type="NCBI Taxonomy" id="3080537"/>
    <lineage>
        <taxon>Bacteria</taxon>
        <taxon>Pseudomonadati</taxon>
        <taxon>Verrucomicrobiota</taxon>
        <taxon>Opitutia</taxon>
        <taxon>Puniceicoccales</taxon>
        <taxon>Cerasicoccaceae</taxon>
        <taxon>Rubellicoccus</taxon>
    </lineage>
</organism>
<proteinExistence type="predicted"/>
<evidence type="ECO:0000313" key="3">
    <source>
        <dbReference type="Proteomes" id="UP001304300"/>
    </source>
</evidence>
<gene>
    <name evidence="2" type="ORF">RZN69_20650</name>
</gene>
<feature type="signal peptide" evidence="1">
    <location>
        <begin position="1"/>
        <end position="21"/>
    </location>
</feature>
<dbReference type="Proteomes" id="UP001304300">
    <property type="component" value="Chromosome"/>
</dbReference>
<sequence>MFVRYIKVTLMIIAMVAPTYGEFVLDSMPTGTEGGTNFDDETMFTVDDSGKIVNRDQGHGHEDFMVSGSTKERKAFGKSFSLYLYALSRVEDKGRNIGAKKIVGVIDRDKDGHIGIRDGRGNGFNPLEGLIVGMNARDLDSSLALQLVAVDVAHINAPDLAVVVNRNDTSKKLTFGYRGSGADFELSKGTIDLSSLDLTVQGGDSIRELMSIFAEDYKGEGGFRVSGFRIEVIAGSKKDSLF</sequence>
<keyword evidence="3" id="KW-1185">Reference proteome</keyword>
<dbReference type="EMBL" id="CP136920">
    <property type="protein sequence ID" value="WOO41037.1"/>
    <property type="molecule type" value="Genomic_DNA"/>
</dbReference>
<reference evidence="2 3" key="1">
    <citation type="submission" date="2023-10" db="EMBL/GenBank/DDBJ databases">
        <title>Rubellicoccus peritrichatus gen. nov., sp. nov., isolated from an algae of coral reef tank.</title>
        <authorList>
            <person name="Luo J."/>
        </authorList>
    </citation>
    <scope>NUCLEOTIDE SEQUENCE [LARGE SCALE GENOMIC DNA]</scope>
    <source>
        <strain evidence="2 3">CR14</strain>
    </source>
</reference>
<accession>A0AAQ3L9B8</accession>